<dbReference type="InterPro" id="IPR025380">
    <property type="entry name" value="DUF4369"/>
</dbReference>
<proteinExistence type="predicted"/>
<dbReference type="InterPro" id="IPR013766">
    <property type="entry name" value="Thioredoxin_domain"/>
</dbReference>
<organism evidence="6 7">
    <name type="scientific">Duncaniella freteri</name>
    <dbReference type="NCBI Taxonomy" id="2530391"/>
    <lineage>
        <taxon>Bacteria</taxon>
        <taxon>Pseudomonadati</taxon>
        <taxon>Bacteroidota</taxon>
        <taxon>Bacteroidia</taxon>
        <taxon>Bacteroidales</taxon>
        <taxon>Muribaculaceae</taxon>
        <taxon>Duncaniella</taxon>
    </lineage>
</organism>
<evidence type="ECO:0000256" key="3">
    <source>
        <dbReference type="ARBA" id="ARBA00023157"/>
    </source>
</evidence>
<dbReference type="InterPro" id="IPR036249">
    <property type="entry name" value="Thioredoxin-like_sf"/>
</dbReference>
<reference evidence="6 7" key="1">
    <citation type="submission" date="2019-02" db="EMBL/GenBank/DDBJ databases">
        <title>Isolation and identification of novel species under the genus Muribaculum.</title>
        <authorList>
            <person name="Miyake S."/>
            <person name="Ding Y."/>
            <person name="Low A."/>
            <person name="Soh M."/>
            <person name="Seedorf H."/>
        </authorList>
    </citation>
    <scope>NUCLEOTIDE SEQUENCE [LARGE SCALE GENOMIC DNA]</scope>
    <source>
        <strain evidence="6 7">TLL-A3</strain>
    </source>
</reference>
<name>A0A4Z0V9U2_9BACT</name>
<dbReference type="GeneID" id="82149394"/>
<evidence type="ECO:0000256" key="1">
    <source>
        <dbReference type="ARBA" id="ARBA00004196"/>
    </source>
</evidence>
<dbReference type="AlphaFoldDB" id="A0A4Z0V9U2"/>
<dbReference type="PANTHER" id="PTHR42852:SF6">
    <property type="entry name" value="THIOL:DISULFIDE INTERCHANGE PROTEIN DSBE"/>
    <property type="match status" value="1"/>
</dbReference>
<gene>
    <name evidence="6" type="ORF">EZ315_06275</name>
</gene>
<dbReference type="GO" id="GO:0017004">
    <property type="term" value="P:cytochrome complex assembly"/>
    <property type="evidence" value="ECO:0007669"/>
    <property type="project" value="UniProtKB-KW"/>
</dbReference>
<dbReference type="EMBL" id="SJSA01000001">
    <property type="protein sequence ID" value="TGG40313.1"/>
    <property type="molecule type" value="Genomic_DNA"/>
</dbReference>
<accession>A0A4Z0V9U2</accession>
<evidence type="ECO:0000256" key="4">
    <source>
        <dbReference type="ARBA" id="ARBA00023284"/>
    </source>
</evidence>
<dbReference type="Proteomes" id="UP000297635">
    <property type="component" value="Unassembled WGS sequence"/>
</dbReference>
<dbReference type="CDD" id="cd02966">
    <property type="entry name" value="TlpA_like_family"/>
    <property type="match status" value="1"/>
</dbReference>
<dbReference type="GO" id="GO:0030313">
    <property type="term" value="C:cell envelope"/>
    <property type="evidence" value="ECO:0007669"/>
    <property type="project" value="UniProtKB-SubCell"/>
</dbReference>
<dbReference type="GO" id="GO:0016209">
    <property type="term" value="F:antioxidant activity"/>
    <property type="evidence" value="ECO:0007669"/>
    <property type="project" value="InterPro"/>
</dbReference>
<dbReference type="PANTHER" id="PTHR42852">
    <property type="entry name" value="THIOL:DISULFIDE INTERCHANGE PROTEIN DSBE"/>
    <property type="match status" value="1"/>
</dbReference>
<dbReference type="InterPro" id="IPR050553">
    <property type="entry name" value="Thioredoxin_ResA/DsbE_sf"/>
</dbReference>
<evidence type="ECO:0000259" key="5">
    <source>
        <dbReference type="PROSITE" id="PS51352"/>
    </source>
</evidence>
<keyword evidence="4" id="KW-0676">Redox-active center</keyword>
<sequence>MRHVFTTSLLCSMLFASCSGEKSDVYTIRGEIEGLPDSTVVLIIPLAHTSEAPLAETTVIDGKFEFTGTTDEPIASLLTVKDHYGSKRFILENADIDMSGNVSASESGDGRILYNFNDVTVAGSPLTDEYIVKMAPRYRIDSIMVSNQSTYATLIEQLHKAMADRNQTAIDSIQSTDGFKKMSSTEKYCFTAFDSLFHAGVEENKNSFWGPILMISHVTYLSPKQREMYESFPEDVKNTYAGRLVAQELYPVGRPGDKMADFSQTDINGSEVTLASACNGKKYILLDFWASWCGPCRRELPNVKSIYEKHMNNGFDVLSISIDQDDSAWRQAVKEEDLKWINLRDTDHTIADAYHVSSVPTMYIVDSEGRLVAENLRGEELAAKVDELMAE</sequence>
<comment type="caution">
    <text evidence="6">The sequence shown here is derived from an EMBL/GenBank/DDBJ whole genome shotgun (WGS) entry which is preliminary data.</text>
</comment>
<evidence type="ECO:0000313" key="6">
    <source>
        <dbReference type="EMBL" id="TGG40313.1"/>
    </source>
</evidence>
<dbReference type="Gene3D" id="3.40.30.10">
    <property type="entry name" value="Glutaredoxin"/>
    <property type="match status" value="1"/>
</dbReference>
<keyword evidence="3" id="KW-1015">Disulfide bond</keyword>
<dbReference type="InterPro" id="IPR000866">
    <property type="entry name" value="AhpC/TSA"/>
</dbReference>
<keyword evidence="2" id="KW-0201">Cytochrome c-type biogenesis</keyword>
<dbReference type="Pfam" id="PF14289">
    <property type="entry name" value="DUF4369"/>
    <property type="match status" value="1"/>
</dbReference>
<keyword evidence="7" id="KW-1185">Reference proteome</keyword>
<dbReference type="Pfam" id="PF00578">
    <property type="entry name" value="AhpC-TSA"/>
    <property type="match status" value="1"/>
</dbReference>
<dbReference type="SUPFAM" id="SSF52833">
    <property type="entry name" value="Thioredoxin-like"/>
    <property type="match status" value="1"/>
</dbReference>
<protein>
    <submittedName>
        <fullName evidence="6">AhpC/TSA family protein</fullName>
    </submittedName>
</protein>
<dbReference type="RefSeq" id="WP_135471326.1">
    <property type="nucleotide sequence ID" value="NZ_CASJDB010000019.1"/>
</dbReference>
<feature type="domain" description="Thioredoxin" evidence="5">
    <location>
        <begin position="253"/>
        <end position="391"/>
    </location>
</feature>
<evidence type="ECO:0000313" key="7">
    <source>
        <dbReference type="Proteomes" id="UP000297635"/>
    </source>
</evidence>
<dbReference type="PROSITE" id="PS51352">
    <property type="entry name" value="THIOREDOXIN_2"/>
    <property type="match status" value="1"/>
</dbReference>
<dbReference type="PROSITE" id="PS51257">
    <property type="entry name" value="PROKAR_LIPOPROTEIN"/>
    <property type="match status" value="1"/>
</dbReference>
<dbReference type="InterPro" id="IPR017937">
    <property type="entry name" value="Thioredoxin_CS"/>
</dbReference>
<dbReference type="GO" id="GO:0016491">
    <property type="term" value="F:oxidoreductase activity"/>
    <property type="evidence" value="ECO:0007669"/>
    <property type="project" value="InterPro"/>
</dbReference>
<evidence type="ECO:0000256" key="2">
    <source>
        <dbReference type="ARBA" id="ARBA00022748"/>
    </source>
</evidence>
<dbReference type="PROSITE" id="PS00194">
    <property type="entry name" value="THIOREDOXIN_1"/>
    <property type="match status" value="1"/>
</dbReference>
<comment type="subcellular location">
    <subcellularLocation>
        <location evidence="1">Cell envelope</location>
    </subcellularLocation>
</comment>